<keyword evidence="2" id="KW-0472">Membrane</keyword>
<protein>
    <recommendedName>
        <fullName evidence="3">Glycosyl hydrolase family 98 putative carbohydrate-binding module domain-containing protein</fullName>
    </recommendedName>
</protein>
<dbReference type="Gene3D" id="2.60.120.1060">
    <property type="entry name" value="NPCBM/NEW2 domain"/>
    <property type="match status" value="1"/>
</dbReference>
<evidence type="ECO:0000313" key="5">
    <source>
        <dbReference type="Proteomes" id="UP000316541"/>
    </source>
</evidence>
<dbReference type="Pfam" id="PF08305">
    <property type="entry name" value="NPCBM"/>
    <property type="match status" value="1"/>
</dbReference>
<feature type="domain" description="Glycosyl hydrolase family 98 putative carbohydrate-binding module" evidence="3">
    <location>
        <begin position="166"/>
        <end position="256"/>
    </location>
</feature>
<dbReference type="Proteomes" id="UP000316541">
    <property type="component" value="Unassembled WGS sequence"/>
</dbReference>
<dbReference type="InterPro" id="IPR038637">
    <property type="entry name" value="NPCBM_sf"/>
</dbReference>
<name>A0A544YLN6_9ACTN</name>
<dbReference type="AlphaFoldDB" id="A0A544YLN6"/>
<feature type="region of interest" description="Disordered" evidence="1">
    <location>
        <begin position="1"/>
        <end position="28"/>
    </location>
</feature>
<dbReference type="InterPro" id="IPR008979">
    <property type="entry name" value="Galactose-bd-like_sf"/>
</dbReference>
<evidence type="ECO:0000256" key="1">
    <source>
        <dbReference type="SAM" id="MobiDB-lite"/>
    </source>
</evidence>
<accession>A0A544YLN6</accession>
<gene>
    <name evidence="4" type="ORF">FLX08_27970</name>
</gene>
<proteinExistence type="predicted"/>
<comment type="caution">
    <text evidence="4">The sequence shown here is derived from an EMBL/GenBank/DDBJ whole genome shotgun (WGS) entry which is preliminary data.</text>
</comment>
<dbReference type="InterPro" id="IPR013222">
    <property type="entry name" value="Glyco_hyd_98_carb-bd"/>
</dbReference>
<evidence type="ECO:0000313" key="4">
    <source>
        <dbReference type="EMBL" id="TQS17664.1"/>
    </source>
</evidence>
<reference evidence="4 5" key="1">
    <citation type="submission" date="2019-07" db="EMBL/GenBank/DDBJ databases">
        <title>Microbispora hainanensis DSM 45428.</title>
        <authorList>
            <person name="Thawai C."/>
        </authorList>
    </citation>
    <scope>NUCLEOTIDE SEQUENCE [LARGE SCALE GENOMIC DNA]</scope>
    <source>
        <strain evidence="4 5">DSM 45428</strain>
    </source>
</reference>
<dbReference type="SUPFAM" id="SSF49785">
    <property type="entry name" value="Galactose-binding domain-like"/>
    <property type="match status" value="1"/>
</dbReference>
<feature type="compositionally biased region" description="Basic and acidic residues" evidence="1">
    <location>
        <begin position="17"/>
        <end position="28"/>
    </location>
</feature>
<dbReference type="EMBL" id="VIRM01000042">
    <property type="protein sequence ID" value="TQS17664.1"/>
    <property type="molecule type" value="Genomic_DNA"/>
</dbReference>
<organism evidence="4 5">
    <name type="scientific">Microbispora hainanensis</name>
    <dbReference type="NCBI Taxonomy" id="568844"/>
    <lineage>
        <taxon>Bacteria</taxon>
        <taxon>Bacillati</taxon>
        <taxon>Actinomycetota</taxon>
        <taxon>Actinomycetes</taxon>
        <taxon>Streptosporangiales</taxon>
        <taxon>Streptosporangiaceae</taxon>
        <taxon>Microbispora</taxon>
    </lineage>
</organism>
<sequence>MDRAGTPTMSAPAKPGKAQDDQGDKEQRNARKIAWISGILTFAGTLITAGSAVAVAVITSPDAVRDVVGDRIAVTHTATATATVTATVTVSPPAPSPQVSATDVATGASAATSLTRRDAVDVEGCGPPGGFTNDWLDRSVALAGSDEQFNAITCRVEKPGAVTGYIDYVVPQSATTFTAKVGIDRASPNTSARVRFSVVDLADNVLAQQVATYTNAASITARVSGVPRIRLKMTVVKSSGVSGSNFFRSAWINPAFS</sequence>
<evidence type="ECO:0000256" key="2">
    <source>
        <dbReference type="SAM" id="Phobius"/>
    </source>
</evidence>
<evidence type="ECO:0000259" key="3">
    <source>
        <dbReference type="Pfam" id="PF08305"/>
    </source>
</evidence>
<keyword evidence="2" id="KW-0812">Transmembrane</keyword>
<keyword evidence="2" id="KW-1133">Transmembrane helix</keyword>
<feature type="transmembrane region" description="Helical" evidence="2">
    <location>
        <begin position="33"/>
        <end position="58"/>
    </location>
</feature>